<name>A0ABU6S8D6_9FABA</name>
<gene>
    <name evidence="1" type="ORF">PIB30_019045</name>
</gene>
<keyword evidence="2" id="KW-1185">Reference proteome</keyword>
<sequence length="233" mass="26438">MPRNREDGMSLLLELIACPELEFFICYTVRTGLLGHSGFSFGMRADSWFRFLFLIRLAVRPFHRGVVSLLLEAGWLQLGVSDRQRGNMISPLGQFPACRWGQGCSLTQASKLDRKIPVLSRDRFHKARLLLLQLLAASRSPKRVLIMPESASYFITKNLVNMAQEKLLMGRFRLLVSTRAGDDINYCRRLLIFISWVSGVPSFQLRGSLPIRTPRFSNDFPSLIACSIASLRS</sequence>
<protein>
    <submittedName>
        <fullName evidence="1">Uncharacterized protein</fullName>
    </submittedName>
</protein>
<proteinExistence type="predicted"/>
<accession>A0ABU6S8D6</accession>
<evidence type="ECO:0000313" key="1">
    <source>
        <dbReference type="EMBL" id="MED6132446.1"/>
    </source>
</evidence>
<reference evidence="1 2" key="1">
    <citation type="journal article" date="2023" name="Plants (Basel)">
        <title>Bridging the Gap: Combining Genomics and Transcriptomics Approaches to Understand Stylosanthes scabra, an Orphan Legume from the Brazilian Caatinga.</title>
        <authorList>
            <person name="Ferreira-Neto J.R.C."/>
            <person name="da Silva M.D."/>
            <person name="Binneck E."/>
            <person name="de Melo N.F."/>
            <person name="da Silva R.H."/>
            <person name="de Melo A.L.T.M."/>
            <person name="Pandolfi V."/>
            <person name="Bustamante F.O."/>
            <person name="Brasileiro-Vidal A.C."/>
            <person name="Benko-Iseppon A.M."/>
        </authorList>
    </citation>
    <scope>NUCLEOTIDE SEQUENCE [LARGE SCALE GENOMIC DNA]</scope>
    <source>
        <tissue evidence="1">Leaves</tissue>
    </source>
</reference>
<dbReference type="EMBL" id="JASCZI010060473">
    <property type="protein sequence ID" value="MED6132446.1"/>
    <property type="molecule type" value="Genomic_DNA"/>
</dbReference>
<evidence type="ECO:0000313" key="2">
    <source>
        <dbReference type="Proteomes" id="UP001341840"/>
    </source>
</evidence>
<comment type="caution">
    <text evidence="1">The sequence shown here is derived from an EMBL/GenBank/DDBJ whole genome shotgun (WGS) entry which is preliminary data.</text>
</comment>
<organism evidence="1 2">
    <name type="scientific">Stylosanthes scabra</name>
    <dbReference type="NCBI Taxonomy" id="79078"/>
    <lineage>
        <taxon>Eukaryota</taxon>
        <taxon>Viridiplantae</taxon>
        <taxon>Streptophyta</taxon>
        <taxon>Embryophyta</taxon>
        <taxon>Tracheophyta</taxon>
        <taxon>Spermatophyta</taxon>
        <taxon>Magnoliopsida</taxon>
        <taxon>eudicotyledons</taxon>
        <taxon>Gunneridae</taxon>
        <taxon>Pentapetalae</taxon>
        <taxon>rosids</taxon>
        <taxon>fabids</taxon>
        <taxon>Fabales</taxon>
        <taxon>Fabaceae</taxon>
        <taxon>Papilionoideae</taxon>
        <taxon>50 kb inversion clade</taxon>
        <taxon>dalbergioids sensu lato</taxon>
        <taxon>Dalbergieae</taxon>
        <taxon>Pterocarpus clade</taxon>
        <taxon>Stylosanthes</taxon>
    </lineage>
</organism>
<dbReference type="Proteomes" id="UP001341840">
    <property type="component" value="Unassembled WGS sequence"/>
</dbReference>